<proteinExistence type="predicted"/>
<evidence type="ECO:0000313" key="2">
    <source>
        <dbReference type="Proteomes" id="UP000887574"/>
    </source>
</evidence>
<dbReference type="CDD" id="cd14726">
    <property type="entry name" value="TraB_PrgY-like"/>
    <property type="match status" value="1"/>
</dbReference>
<dbReference type="Proteomes" id="UP000887574">
    <property type="component" value="Unplaced"/>
</dbReference>
<feature type="compositionally biased region" description="Acidic residues" evidence="1">
    <location>
        <begin position="86"/>
        <end position="108"/>
    </location>
</feature>
<protein>
    <submittedName>
        <fullName evidence="3">TraB domain-containing protein</fullName>
    </submittedName>
</protein>
<dbReference type="Pfam" id="PF01963">
    <property type="entry name" value="TraB_PrgY_gumN"/>
    <property type="match status" value="1"/>
</dbReference>
<accession>A0A915ED55</accession>
<reference evidence="3" key="1">
    <citation type="submission" date="2022-11" db="UniProtKB">
        <authorList>
            <consortium name="WormBaseParasite"/>
        </authorList>
    </citation>
    <scope>IDENTIFICATION</scope>
</reference>
<name>A0A915ED55_9BILA</name>
<feature type="region of interest" description="Disordered" evidence="1">
    <location>
        <begin position="82"/>
        <end position="116"/>
    </location>
</feature>
<dbReference type="PANTHER" id="PTHR21530:SF7">
    <property type="entry name" value="TRAB DOMAIN-CONTAINING PROTEIN"/>
    <property type="match status" value="1"/>
</dbReference>
<feature type="compositionally biased region" description="Polar residues" evidence="1">
    <location>
        <begin position="26"/>
        <end position="41"/>
    </location>
</feature>
<sequence>MNTTFAAPQDNPETTEKEAKRHRQELSSSNSYGHLNPSITDPATELTEDDIFRMKKLRLADYGAGTENQSAVSVVDSASNFGENTVEADDENDNDIPYDEEDDLDELNESNKSRNGPAHALELHKKTHSLSQVVVCGDYVFGRVRPEHPLLNADTVTVLNFPFQPLAVPRGEDVNEYRKCFSDAKVFLVGTAHFSQESQQDVLKTILNTQPDVIMVELCSSRISILSMDEQSLLREAKNLNREKMMAVIKESGLVQGILHVLLLSISAHITRQLGMAPGGEFRAAHNGSLQITLQRALGSLGVFQKLRLFFHILLSNRTAITQEDVERCKNKDLLEELLKEMAGEFPQLTKIFVDERDQYMTHMLHNLLQSTSAEKWNASRQAKVKYEPVNIVAVVGIGHVAGIVAAWNQHIDSSDLLTIPQPTKKAKAMKFVFKAVSYGV</sequence>
<evidence type="ECO:0000313" key="3">
    <source>
        <dbReference type="WBParaSite" id="jg4034"/>
    </source>
</evidence>
<feature type="region of interest" description="Disordered" evidence="1">
    <location>
        <begin position="1"/>
        <end position="46"/>
    </location>
</feature>
<dbReference type="InterPro" id="IPR046345">
    <property type="entry name" value="TraB_PrgY-like"/>
</dbReference>
<dbReference type="PANTHER" id="PTHR21530">
    <property type="entry name" value="PHEROMONE SHUTDOWN PROTEIN"/>
    <property type="match status" value="1"/>
</dbReference>
<keyword evidence="2" id="KW-1185">Reference proteome</keyword>
<evidence type="ECO:0000256" key="1">
    <source>
        <dbReference type="SAM" id="MobiDB-lite"/>
    </source>
</evidence>
<dbReference type="AlphaFoldDB" id="A0A915ED55"/>
<dbReference type="InterPro" id="IPR002816">
    <property type="entry name" value="TraB/PrgY/GumN_fam"/>
</dbReference>
<dbReference type="WBParaSite" id="jg4034">
    <property type="protein sequence ID" value="jg4034"/>
    <property type="gene ID" value="jg4034"/>
</dbReference>
<organism evidence="2 3">
    <name type="scientific">Ditylenchus dipsaci</name>
    <dbReference type="NCBI Taxonomy" id="166011"/>
    <lineage>
        <taxon>Eukaryota</taxon>
        <taxon>Metazoa</taxon>
        <taxon>Ecdysozoa</taxon>
        <taxon>Nematoda</taxon>
        <taxon>Chromadorea</taxon>
        <taxon>Rhabditida</taxon>
        <taxon>Tylenchina</taxon>
        <taxon>Tylenchomorpha</taxon>
        <taxon>Sphaerularioidea</taxon>
        <taxon>Anguinidae</taxon>
        <taxon>Anguininae</taxon>
        <taxon>Ditylenchus</taxon>
    </lineage>
</organism>